<protein>
    <submittedName>
        <fullName evidence="2">Uncharacterized protein</fullName>
    </submittedName>
</protein>
<evidence type="ECO:0000313" key="3">
    <source>
        <dbReference type="Proteomes" id="UP001235712"/>
    </source>
</evidence>
<keyword evidence="3" id="KW-1185">Reference proteome</keyword>
<organism evidence="2 3">
    <name type="scientific">Kineosporia succinea</name>
    <dbReference type="NCBI Taxonomy" id="84632"/>
    <lineage>
        <taxon>Bacteria</taxon>
        <taxon>Bacillati</taxon>
        <taxon>Actinomycetota</taxon>
        <taxon>Actinomycetes</taxon>
        <taxon>Kineosporiales</taxon>
        <taxon>Kineosporiaceae</taxon>
        <taxon>Kineosporia</taxon>
    </lineage>
</organism>
<sequence length="29" mass="3289">MAWMDRSAENIDLPDYSLTTAEPSTGYRP</sequence>
<proteinExistence type="predicted"/>
<accession>A0ABT9PB59</accession>
<dbReference type="EMBL" id="JAUSQZ010000001">
    <property type="protein sequence ID" value="MDP9829634.1"/>
    <property type="molecule type" value="Genomic_DNA"/>
</dbReference>
<gene>
    <name evidence="2" type="ORF">J2S57_005383</name>
</gene>
<evidence type="ECO:0000256" key="1">
    <source>
        <dbReference type="SAM" id="MobiDB-lite"/>
    </source>
</evidence>
<evidence type="ECO:0000313" key="2">
    <source>
        <dbReference type="EMBL" id="MDP9829634.1"/>
    </source>
</evidence>
<comment type="caution">
    <text evidence="2">The sequence shown here is derived from an EMBL/GenBank/DDBJ whole genome shotgun (WGS) entry which is preliminary data.</text>
</comment>
<dbReference type="Proteomes" id="UP001235712">
    <property type="component" value="Unassembled WGS sequence"/>
</dbReference>
<feature type="region of interest" description="Disordered" evidence="1">
    <location>
        <begin position="1"/>
        <end position="29"/>
    </location>
</feature>
<reference evidence="2 3" key="1">
    <citation type="submission" date="2023-07" db="EMBL/GenBank/DDBJ databases">
        <title>Sequencing the genomes of 1000 actinobacteria strains.</title>
        <authorList>
            <person name="Klenk H.-P."/>
        </authorList>
    </citation>
    <scope>NUCLEOTIDE SEQUENCE [LARGE SCALE GENOMIC DNA]</scope>
    <source>
        <strain evidence="2 3">DSM 44388</strain>
    </source>
</reference>
<name>A0ABT9PB59_9ACTN</name>